<keyword evidence="11 13" id="KW-0472">Membrane</keyword>
<keyword evidence="16" id="KW-1185">Reference proteome</keyword>
<protein>
    <submittedName>
        <fullName evidence="15">Cytochrome b</fullName>
    </submittedName>
</protein>
<dbReference type="PANTHER" id="PTHR30529:SF6">
    <property type="entry name" value="BLL0291 PROTEIN"/>
    <property type="match status" value="1"/>
</dbReference>
<evidence type="ECO:0000256" key="1">
    <source>
        <dbReference type="ARBA" id="ARBA00001970"/>
    </source>
</evidence>
<dbReference type="Gene3D" id="1.20.950.20">
    <property type="entry name" value="Transmembrane di-heme cytochromes, Chain C"/>
    <property type="match status" value="2"/>
</dbReference>
<evidence type="ECO:0000256" key="10">
    <source>
        <dbReference type="ARBA" id="ARBA00023004"/>
    </source>
</evidence>
<evidence type="ECO:0000256" key="4">
    <source>
        <dbReference type="ARBA" id="ARBA00022475"/>
    </source>
</evidence>
<dbReference type="GO" id="GO:0022904">
    <property type="term" value="P:respiratory electron transport chain"/>
    <property type="evidence" value="ECO:0007669"/>
    <property type="project" value="InterPro"/>
</dbReference>
<evidence type="ECO:0000256" key="9">
    <source>
        <dbReference type="ARBA" id="ARBA00022989"/>
    </source>
</evidence>
<evidence type="ECO:0000256" key="2">
    <source>
        <dbReference type="ARBA" id="ARBA00004651"/>
    </source>
</evidence>
<evidence type="ECO:0000256" key="12">
    <source>
        <dbReference type="ARBA" id="ARBA00037975"/>
    </source>
</evidence>
<organism evidence="15 16">
    <name type="scientific">Aliidiomarina halalkaliphila</name>
    <dbReference type="NCBI Taxonomy" id="2593535"/>
    <lineage>
        <taxon>Bacteria</taxon>
        <taxon>Pseudomonadati</taxon>
        <taxon>Pseudomonadota</taxon>
        <taxon>Gammaproteobacteria</taxon>
        <taxon>Alteromonadales</taxon>
        <taxon>Idiomarinaceae</taxon>
        <taxon>Aliidiomarina</taxon>
    </lineage>
</organism>
<name>A0A552X0I0_9GAMM</name>
<dbReference type="Pfam" id="PF01292">
    <property type="entry name" value="Ni_hydr_CYTB"/>
    <property type="match status" value="1"/>
</dbReference>
<proteinExistence type="inferred from homology"/>
<dbReference type="GO" id="GO:0009055">
    <property type="term" value="F:electron transfer activity"/>
    <property type="evidence" value="ECO:0007669"/>
    <property type="project" value="InterPro"/>
</dbReference>
<evidence type="ECO:0000313" key="15">
    <source>
        <dbReference type="EMBL" id="TRW48389.1"/>
    </source>
</evidence>
<keyword evidence="8" id="KW-0249">Electron transport</keyword>
<dbReference type="Proteomes" id="UP000320359">
    <property type="component" value="Unassembled WGS sequence"/>
</dbReference>
<dbReference type="EMBL" id="VJWL01000003">
    <property type="protein sequence ID" value="TRW48389.1"/>
    <property type="molecule type" value="Genomic_DNA"/>
</dbReference>
<dbReference type="GO" id="GO:0005886">
    <property type="term" value="C:plasma membrane"/>
    <property type="evidence" value="ECO:0007669"/>
    <property type="project" value="UniProtKB-SubCell"/>
</dbReference>
<evidence type="ECO:0000256" key="8">
    <source>
        <dbReference type="ARBA" id="ARBA00022982"/>
    </source>
</evidence>
<sequence length="179" mass="20013">MSTHNYHLAARIMHWSMALLILSMLFAGLAMVQSLEPWHLTFLQLHKSFGVVALLAVIARVVVRLRFTPPPLPSSVPVLQQKIAKFSHMLLYLAMFAMPLSGYLMQSAAGRPVVVFDLFALPQILPQNLALYGFLREFHGWVAWAFIALILVHIGAALHHGLIKRDGVLQQMLGSKPKD</sequence>
<dbReference type="InterPro" id="IPR052168">
    <property type="entry name" value="Cytochrome_b561_oxidase"/>
</dbReference>
<evidence type="ECO:0000313" key="16">
    <source>
        <dbReference type="Proteomes" id="UP000320359"/>
    </source>
</evidence>
<keyword evidence="9 13" id="KW-1133">Transmembrane helix</keyword>
<gene>
    <name evidence="15" type="ORF">FM042_09445</name>
</gene>
<keyword evidence="3" id="KW-0813">Transport</keyword>
<dbReference type="InterPro" id="IPR011577">
    <property type="entry name" value="Cyt_b561_bac/Ni-Hgenase"/>
</dbReference>
<feature type="transmembrane region" description="Helical" evidence="13">
    <location>
        <begin position="44"/>
        <end position="63"/>
    </location>
</feature>
<keyword evidence="7" id="KW-0479">Metal-binding</keyword>
<keyword evidence="5" id="KW-0349">Heme</keyword>
<keyword evidence="10" id="KW-0408">Iron</keyword>
<dbReference type="InterPro" id="IPR016174">
    <property type="entry name" value="Di-haem_cyt_TM"/>
</dbReference>
<dbReference type="SUPFAM" id="SSF81342">
    <property type="entry name" value="Transmembrane di-heme cytochromes"/>
    <property type="match status" value="1"/>
</dbReference>
<keyword evidence="6 13" id="KW-0812">Transmembrane</keyword>
<evidence type="ECO:0000256" key="11">
    <source>
        <dbReference type="ARBA" id="ARBA00023136"/>
    </source>
</evidence>
<reference evidence="15 16" key="1">
    <citation type="submission" date="2019-07" db="EMBL/GenBank/DDBJ databases">
        <authorList>
            <person name="Yang M."/>
            <person name="Zhao D."/>
            <person name="Xiang H."/>
        </authorList>
    </citation>
    <scope>NUCLEOTIDE SEQUENCE [LARGE SCALE GENOMIC DNA]</scope>
    <source>
        <strain evidence="15 16">IM1326</strain>
    </source>
</reference>
<accession>A0A552X0I0</accession>
<evidence type="ECO:0000256" key="7">
    <source>
        <dbReference type="ARBA" id="ARBA00022723"/>
    </source>
</evidence>
<comment type="subcellular location">
    <subcellularLocation>
        <location evidence="2">Cell membrane</location>
        <topology evidence="2">Multi-pass membrane protein</topology>
    </subcellularLocation>
</comment>
<comment type="cofactor">
    <cofactor evidence="1">
        <name>heme b</name>
        <dbReference type="ChEBI" id="CHEBI:60344"/>
    </cofactor>
</comment>
<dbReference type="GO" id="GO:0046872">
    <property type="term" value="F:metal ion binding"/>
    <property type="evidence" value="ECO:0007669"/>
    <property type="project" value="UniProtKB-KW"/>
</dbReference>
<feature type="transmembrane region" description="Helical" evidence="13">
    <location>
        <begin position="141"/>
        <end position="163"/>
    </location>
</feature>
<feature type="domain" description="Cytochrome b561 bacterial/Ni-hydrogenase" evidence="14">
    <location>
        <begin position="6"/>
        <end position="174"/>
    </location>
</feature>
<dbReference type="GO" id="GO:0020037">
    <property type="term" value="F:heme binding"/>
    <property type="evidence" value="ECO:0007669"/>
    <property type="project" value="TreeGrafter"/>
</dbReference>
<evidence type="ECO:0000259" key="14">
    <source>
        <dbReference type="Pfam" id="PF01292"/>
    </source>
</evidence>
<dbReference type="PANTHER" id="PTHR30529">
    <property type="entry name" value="CYTOCHROME B561"/>
    <property type="match status" value="1"/>
</dbReference>
<feature type="transmembrane region" description="Helical" evidence="13">
    <location>
        <begin position="89"/>
        <end position="109"/>
    </location>
</feature>
<comment type="similarity">
    <text evidence="12">Belongs to the cytochrome b561 family.</text>
</comment>
<dbReference type="OrthoDB" id="1247465at2"/>
<comment type="caution">
    <text evidence="15">The sequence shown here is derived from an EMBL/GenBank/DDBJ whole genome shotgun (WGS) entry which is preliminary data.</text>
</comment>
<evidence type="ECO:0000256" key="6">
    <source>
        <dbReference type="ARBA" id="ARBA00022692"/>
    </source>
</evidence>
<evidence type="ECO:0000256" key="13">
    <source>
        <dbReference type="SAM" id="Phobius"/>
    </source>
</evidence>
<dbReference type="RefSeq" id="WP_143236181.1">
    <property type="nucleotide sequence ID" value="NZ_VJWL01000003.1"/>
</dbReference>
<dbReference type="AlphaFoldDB" id="A0A552X0I0"/>
<evidence type="ECO:0000256" key="3">
    <source>
        <dbReference type="ARBA" id="ARBA00022448"/>
    </source>
</evidence>
<keyword evidence="4" id="KW-1003">Cell membrane</keyword>
<evidence type="ECO:0000256" key="5">
    <source>
        <dbReference type="ARBA" id="ARBA00022617"/>
    </source>
</evidence>